<dbReference type="Proteomes" id="UP000777482">
    <property type="component" value="Unassembled WGS sequence"/>
</dbReference>
<dbReference type="OrthoDB" id="444127at2759"/>
<dbReference type="PANTHER" id="PTHR46191">
    <property type="match status" value="1"/>
</dbReference>
<dbReference type="InterPro" id="IPR051828">
    <property type="entry name" value="HAD-like_hydrolase_domain"/>
</dbReference>
<dbReference type="InterPro" id="IPR023214">
    <property type="entry name" value="HAD_sf"/>
</dbReference>
<reference evidence="1 2" key="1">
    <citation type="submission" date="2020-11" db="EMBL/GenBank/DDBJ databases">
        <title>Kefir isolates.</title>
        <authorList>
            <person name="Marcisauskas S."/>
            <person name="Kim Y."/>
            <person name="Blasche S."/>
        </authorList>
    </citation>
    <scope>NUCLEOTIDE SEQUENCE [LARGE SCALE GENOMIC DNA]</scope>
    <source>
        <strain evidence="1 2">KR</strain>
    </source>
</reference>
<protein>
    <recommendedName>
        <fullName evidence="3">Haloacid dehalogenase</fullName>
    </recommendedName>
</protein>
<dbReference type="GO" id="GO:0005634">
    <property type="term" value="C:nucleus"/>
    <property type="evidence" value="ECO:0007669"/>
    <property type="project" value="TreeGrafter"/>
</dbReference>
<name>A0A9P7B3E9_RHOMI</name>
<organism evidence="1 2">
    <name type="scientific">Rhodotorula mucilaginosa</name>
    <name type="common">Yeast</name>
    <name type="synonym">Rhodotorula rubra</name>
    <dbReference type="NCBI Taxonomy" id="5537"/>
    <lineage>
        <taxon>Eukaryota</taxon>
        <taxon>Fungi</taxon>
        <taxon>Dikarya</taxon>
        <taxon>Basidiomycota</taxon>
        <taxon>Pucciniomycotina</taxon>
        <taxon>Microbotryomycetes</taxon>
        <taxon>Sporidiobolales</taxon>
        <taxon>Sporidiobolaceae</taxon>
        <taxon>Rhodotorula</taxon>
    </lineage>
</organism>
<sequence>MVIRRVLLDAFGTLFSPREPVHVQYTKVARSFGLVVDEAAVKSAFKQAFKHWTATHPLYGKRSTPPLDPADWWRGVILDTFRNAGVAEQRLAPISDELSNSLVRRFWGSEGYELHAEVDSFLQRLHALPYPPRDNSVTGSSSSQRFPPPVVVSNTDPAVLKILDSLGVTDSTFAPRAAGIRHDQIFTTWLLEEDKKDVRFWEEVLRRLRSETGGEGLDPGEVLVVGDELVSDYETPRRAGFRTLLLRRTSPNGEHARASYEDEKDGPAAVETVQDLLQVLEFVQQENS</sequence>
<dbReference type="Gene3D" id="3.40.50.1000">
    <property type="entry name" value="HAD superfamily/HAD-like"/>
    <property type="match status" value="1"/>
</dbReference>
<accession>A0A9P7B3E9</accession>
<keyword evidence="2" id="KW-1185">Reference proteome</keyword>
<dbReference type="SUPFAM" id="SSF56784">
    <property type="entry name" value="HAD-like"/>
    <property type="match status" value="1"/>
</dbReference>
<evidence type="ECO:0000313" key="1">
    <source>
        <dbReference type="EMBL" id="KAG0656928.1"/>
    </source>
</evidence>
<dbReference type="EMBL" id="PUHQ01000089">
    <property type="protein sequence ID" value="KAG0656928.1"/>
    <property type="molecule type" value="Genomic_DNA"/>
</dbReference>
<evidence type="ECO:0008006" key="3">
    <source>
        <dbReference type="Google" id="ProtNLM"/>
    </source>
</evidence>
<proteinExistence type="predicted"/>
<dbReference type="AlphaFoldDB" id="A0A9P7B3E9"/>
<dbReference type="InterPro" id="IPR044924">
    <property type="entry name" value="HAD-SF_hydro_IA_REG-2-like_cap"/>
</dbReference>
<dbReference type="Gene3D" id="1.10.150.720">
    <property type="entry name" value="Haloacid dehalogenase-like hydrolase"/>
    <property type="match status" value="1"/>
</dbReference>
<dbReference type="Pfam" id="PF00702">
    <property type="entry name" value="Hydrolase"/>
    <property type="match status" value="1"/>
</dbReference>
<gene>
    <name evidence="1" type="ORF">C6P46_006758</name>
</gene>
<dbReference type="InterPro" id="IPR036412">
    <property type="entry name" value="HAD-like_sf"/>
</dbReference>
<evidence type="ECO:0000313" key="2">
    <source>
        <dbReference type="Proteomes" id="UP000777482"/>
    </source>
</evidence>
<comment type="caution">
    <text evidence="1">The sequence shown here is derived from an EMBL/GenBank/DDBJ whole genome shotgun (WGS) entry which is preliminary data.</text>
</comment>
<dbReference type="PANTHER" id="PTHR46191:SF2">
    <property type="entry name" value="HALOACID DEHALOGENASE-LIKE HYDROLASE DOMAIN-CONTAINING PROTEIN 3"/>
    <property type="match status" value="1"/>
</dbReference>